<dbReference type="GO" id="GO:0046872">
    <property type="term" value="F:metal ion binding"/>
    <property type="evidence" value="ECO:0007669"/>
    <property type="project" value="UniProtKB-KW"/>
</dbReference>
<dbReference type="RefSeq" id="WP_036882860.1">
    <property type="nucleotide sequence ID" value="NZ_JQZW01000002.1"/>
</dbReference>
<dbReference type="InterPro" id="IPR010023">
    <property type="entry name" value="KdsC_fam"/>
</dbReference>
<dbReference type="SUPFAM" id="SSF56784">
    <property type="entry name" value="HAD-like"/>
    <property type="match status" value="1"/>
</dbReference>
<dbReference type="Pfam" id="PF08282">
    <property type="entry name" value="Hydrolase_3"/>
    <property type="match status" value="1"/>
</dbReference>
<keyword evidence="7 12" id="KW-0479">Metal-binding</keyword>
<evidence type="ECO:0000256" key="5">
    <source>
        <dbReference type="ARBA" id="ARBA00013066"/>
    </source>
</evidence>
<evidence type="ECO:0000256" key="12">
    <source>
        <dbReference type="PIRSR" id="PIRSR006118-2"/>
    </source>
</evidence>
<dbReference type="InterPro" id="IPR036412">
    <property type="entry name" value="HAD-like_sf"/>
</dbReference>
<accession>A0A0A2GFC1</accession>
<dbReference type="OrthoDB" id="9805604at2"/>
<evidence type="ECO:0000256" key="9">
    <source>
        <dbReference type="ARBA" id="ARBA00022842"/>
    </source>
</evidence>
<feature type="binding site" evidence="12">
    <location>
        <position position="19"/>
    </location>
    <ligand>
        <name>substrate</name>
    </ligand>
</feature>
<evidence type="ECO:0000256" key="7">
    <source>
        <dbReference type="ARBA" id="ARBA00022723"/>
    </source>
</evidence>
<dbReference type="NCBIfam" id="TIGR01670">
    <property type="entry name" value="KdsC-phosphatas"/>
    <property type="match status" value="1"/>
</dbReference>
<dbReference type="AlphaFoldDB" id="A0A0A2GFC1"/>
<evidence type="ECO:0000256" key="1">
    <source>
        <dbReference type="ARBA" id="ARBA00000898"/>
    </source>
</evidence>
<evidence type="ECO:0000313" key="14">
    <source>
        <dbReference type="Proteomes" id="UP000030134"/>
    </source>
</evidence>
<dbReference type="FunFam" id="3.40.50.1000:FF:000029">
    <property type="entry name" value="3-deoxy-D-manno-octulosonate 8-phosphate phosphatase KdsC"/>
    <property type="match status" value="1"/>
</dbReference>
<dbReference type="Gene3D" id="3.40.50.1000">
    <property type="entry name" value="HAD superfamily/HAD-like"/>
    <property type="match status" value="1"/>
</dbReference>
<proteinExistence type="inferred from homology"/>
<dbReference type="SFLD" id="SFLDG01136">
    <property type="entry name" value="C1.6:_Phosphoserine_Phosphatas"/>
    <property type="match status" value="1"/>
</dbReference>
<dbReference type="PIRSF" id="PIRSF006118">
    <property type="entry name" value="KDO8-P_Ptase"/>
    <property type="match status" value="1"/>
</dbReference>
<organism evidence="13 14">
    <name type="scientific">Porphyromonas gingivicanis</name>
    <dbReference type="NCBI Taxonomy" id="266762"/>
    <lineage>
        <taxon>Bacteria</taxon>
        <taxon>Pseudomonadati</taxon>
        <taxon>Bacteroidota</taxon>
        <taxon>Bacteroidia</taxon>
        <taxon>Bacteroidales</taxon>
        <taxon>Porphyromonadaceae</taxon>
        <taxon>Porphyromonas</taxon>
    </lineage>
</organism>
<dbReference type="STRING" id="266762.HQ36_01655"/>
<dbReference type="InterPro" id="IPR050793">
    <property type="entry name" value="CMP-NeuNAc_synthase"/>
</dbReference>
<keyword evidence="14" id="KW-1185">Reference proteome</keyword>
<comment type="cofactor">
    <cofactor evidence="2 12">
        <name>Mg(2+)</name>
        <dbReference type="ChEBI" id="CHEBI:18420"/>
    </cofactor>
</comment>
<protein>
    <recommendedName>
        <fullName evidence="6">3-deoxy-D-manno-octulosonate 8-phosphate phosphatase KdsC</fullName>
        <ecNumber evidence="5">3.1.3.45</ecNumber>
    </recommendedName>
    <alternativeName>
        <fullName evidence="11">KDO 8-P phosphatase</fullName>
    </alternativeName>
</protein>
<evidence type="ECO:0000256" key="6">
    <source>
        <dbReference type="ARBA" id="ARBA00020092"/>
    </source>
</evidence>
<keyword evidence="8" id="KW-0378">Hydrolase</keyword>
<evidence type="ECO:0000256" key="11">
    <source>
        <dbReference type="ARBA" id="ARBA00031051"/>
    </source>
</evidence>
<dbReference type="eggNOG" id="COG1778">
    <property type="taxonomic scope" value="Bacteria"/>
</dbReference>
<sequence>MSSIAYDLTQIKAFLFDIDGVLSRTTTLLGEDGNPLRTVNVRDGYALQYAVKRGYIVGIITGGYMPPMEARMAHLGVTEYYQQSRNKMRDLLKIMEKYRLAPHQVLYVGDDIPDIEVMRYVGLAVAPADASVEALEVADYISPVKSGEGIAREVIEQTLRAQGAWATQGEGLNW</sequence>
<evidence type="ECO:0000256" key="10">
    <source>
        <dbReference type="ARBA" id="ARBA00022985"/>
    </source>
</evidence>
<comment type="catalytic activity">
    <reaction evidence="1">
        <text>3-deoxy-alpha-D-manno-2-octulosonate-8-phosphate + H2O = 3-deoxy-alpha-D-manno-oct-2-ulosonate + phosphate</text>
        <dbReference type="Rhea" id="RHEA:11500"/>
        <dbReference type="ChEBI" id="CHEBI:15377"/>
        <dbReference type="ChEBI" id="CHEBI:43474"/>
        <dbReference type="ChEBI" id="CHEBI:85985"/>
        <dbReference type="ChEBI" id="CHEBI:85986"/>
        <dbReference type="EC" id="3.1.3.45"/>
    </reaction>
</comment>
<dbReference type="SFLD" id="SFLDS00003">
    <property type="entry name" value="Haloacid_Dehalogenase"/>
    <property type="match status" value="1"/>
</dbReference>
<evidence type="ECO:0000256" key="3">
    <source>
        <dbReference type="ARBA" id="ARBA00005893"/>
    </source>
</evidence>
<gene>
    <name evidence="13" type="ORF">HQ36_01655</name>
</gene>
<dbReference type="EC" id="3.1.3.45" evidence="5"/>
<dbReference type="GO" id="GO:0019143">
    <property type="term" value="F:3-deoxy-manno-octulosonate-8-phosphatase activity"/>
    <property type="evidence" value="ECO:0007669"/>
    <property type="project" value="UniProtKB-EC"/>
</dbReference>
<dbReference type="GO" id="GO:0009103">
    <property type="term" value="P:lipopolysaccharide biosynthetic process"/>
    <property type="evidence" value="ECO:0007669"/>
    <property type="project" value="UniProtKB-KW"/>
</dbReference>
<dbReference type="Proteomes" id="UP000030134">
    <property type="component" value="Unassembled WGS sequence"/>
</dbReference>
<dbReference type="SFLD" id="SFLDG01138">
    <property type="entry name" value="C1.6.2:_Deoxy-d-mannose-octulo"/>
    <property type="match status" value="1"/>
</dbReference>
<dbReference type="EMBL" id="JQZW01000002">
    <property type="protein sequence ID" value="KGN99184.1"/>
    <property type="molecule type" value="Genomic_DNA"/>
</dbReference>
<name>A0A0A2GFC1_9PORP</name>
<dbReference type="PANTHER" id="PTHR21485:SF6">
    <property type="entry name" value="N-ACYLNEURAMINATE CYTIDYLYLTRANSFERASE-RELATED"/>
    <property type="match status" value="1"/>
</dbReference>
<comment type="subunit">
    <text evidence="4">Homotetramer.</text>
</comment>
<dbReference type="GO" id="GO:0008781">
    <property type="term" value="F:N-acylneuraminate cytidylyltransferase activity"/>
    <property type="evidence" value="ECO:0007669"/>
    <property type="project" value="TreeGrafter"/>
</dbReference>
<feature type="binding site" evidence="12">
    <location>
        <position position="17"/>
    </location>
    <ligand>
        <name>Mg(2+)</name>
        <dbReference type="ChEBI" id="CHEBI:18420"/>
    </ligand>
</feature>
<evidence type="ECO:0000313" key="13">
    <source>
        <dbReference type="EMBL" id="KGN99184.1"/>
    </source>
</evidence>
<comment type="caution">
    <text evidence="13">The sequence shown here is derived from an EMBL/GenBank/DDBJ whole genome shotgun (WGS) entry which is preliminary data.</text>
</comment>
<evidence type="ECO:0000256" key="8">
    <source>
        <dbReference type="ARBA" id="ARBA00022801"/>
    </source>
</evidence>
<evidence type="ECO:0000256" key="4">
    <source>
        <dbReference type="ARBA" id="ARBA00011881"/>
    </source>
</evidence>
<comment type="similarity">
    <text evidence="3">Belongs to the KdsC family.</text>
</comment>
<keyword evidence="9 12" id="KW-0460">Magnesium</keyword>
<feature type="binding site" evidence="12">
    <location>
        <position position="110"/>
    </location>
    <ligand>
        <name>Mg(2+)</name>
        <dbReference type="ChEBI" id="CHEBI:18420"/>
    </ligand>
</feature>
<keyword evidence="10" id="KW-0448">Lipopolysaccharide biosynthesis</keyword>
<dbReference type="PANTHER" id="PTHR21485">
    <property type="entry name" value="HAD SUPERFAMILY MEMBERS CMAS AND KDSC"/>
    <property type="match status" value="1"/>
</dbReference>
<evidence type="ECO:0000256" key="2">
    <source>
        <dbReference type="ARBA" id="ARBA00001946"/>
    </source>
</evidence>
<reference evidence="13 14" key="1">
    <citation type="submission" date="2014-08" db="EMBL/GenBank/DDBJ databases">
        <title>Porphyromonas gingivicanis strain:COT-022_OH1391 Genome sequencing.</title>
        <authorList>
            <person name="Wallis C."/>
            <person name="Deusch O."/>
            <person name="O'Flynn C."/>
            <person name="Davis I."/>
            <person name="Jospin G."/>
            <person name="Darling A.E."/>
            <person name="Coil D.A."/>
            <person name="Alexiev A."/>
            <person name="Horsfall A."/>
            <person name="Kirkwood N."/>
            <person name="Harris S."/>
            <person name="Eisen J.A."/>
        </authorList>
    </citation>
    <scope>NUCLEOTIDE SEQUENCE [LARGE SCALE GENOMIC DNA]</scope>
    <source>
        <strain evidence="14">COT-022 OH1391</strain>
    </source>
</reference>
<dbReference type="InterPro" id="IPR023214">
    <property type="entry name" value="HAD_sf"/>
</dbReference>